<dbReference type="EMBL" id="VSWC01000104">
    <property type="protein sequence ID" value="KAA1088552.1"/>
    <property type="molecule type" value="Genomic_DNA"/>
</dbReference>
<name>A0A5B0NIX3_PUCGR</name>
<dbReference type="AlphaFoldDB" id="A0A5B0NIX3"/>
<evidence type="ECO:0000256" key="1">
    <source>
        <dbReference type="SAM" id="MobiDB-lite"/>
    </source>
</evidence>
<dbReference type="OrthoDB" id="10577703at2759"/>
<feature type="compositionally biased region" description="Polar residues" evidence="1">
    <location>
        <begin position="35"/>
        <end position="47"/>
    </location>
</feature>
<evidence type="ECO:0000313" key="3">
    <source>
        <dbReference type="Proteomes" id="UP000324748"/>
    </source>
</evidence>
<evidence type="ECO:0000313" key="2">
    <source>
        <dbReference type="EMBL" id="KAA1088552.1"/>
    </source>
</evidence>
<feature type="region of interest" description="Disordered" evidence="1">
    <location>
        <begin position="15"/>
        <end position="93"/>
    </location>
</feature>
<reference evidence="2 3" key="1">
    <citation type="submission" date="2019-05" db="EMBL/GenBank/DDBJ databases">
        <title>Emergence of the Ug99 lineage of the wheat stem rust pathogen through somatic hybridization.</title>
        <authorList>
            <person name="Li F."/>
            <person name="Upadhyaya N.M."/>
            <person name="Sperschneider J."/>
            <person name="Matny O."/>
            <person name="Nguyen-Phuc H."/>
            <person name="Mago R."/>
            <person name="Raley C."/>
            <person name="Miller M.E."/>
            <person name="Silverstein K.A.T."/>
            <person name="Henningsen E."/>
            <person name="Hirsch C.D."/>
            <person name="Visser B."/>
            <person name="Pretorius Z.A."/>
            <person name="Steffenson B.J."/>
            <person name="Schwessinger B."/>
            <person name="Dodds P.N."/>
            <person name="Figueroa M."/>
        </authorList>
    </citation>
    <scope>NUCLEOTIDE SEQUENCE [LARGE SCALE GENOMIC DNA]</scope>
    <source>
        <strain evidence="2">21-0</strain>
    </source>
</reference>
<protein>
    <submittedName>
        <fullName evidence="2">Uncharacterized protein</fullName>
    </submittedName>
</protein>
<organism evidence="2 3">
    <name type="scientific">Puccinia graminis f. sp. tritici</name>
    <dbReference type="NCBI Taxonomy" id="56615"/>
    <lineage>
        <taxon>Eukaryota</taxon>
        <taxon>Fungi</taxon>
        <taxon>Dikarya</taxon>
        <taxon>Basidiomycota</taxon>
        <taxon>Pucciniomycotina</taxon>
        <taxon>Pucciniomycetes</taxon>
        <taxon>Pucciniales</taxon>
        <taxon>Pucciniaceae</taxon>
        <taxon>Puccinia</taxon>
    </lineage>
</organism>
<gene>
    <name evidence="2" type="ORF">PGT21_000051</name>
</gene>
<dbReference type="Proteomes" id="UP000324748">
    <property type="component" value="Unassembled WGS sequence"/>
</dbReference>
<proteinExistence type="predicted"/>
<keyword evidence="3" id="KW-1185">Reference proteome</keyword>
<sequence>MPCKGDWEERVWIWARHPTPPPTPNHPQLKEPQSIGPSTSSQLNNHPSRYRLDSQLKQPNTPTPPPIPLNTATRTPQTTRPTEDRIALNTRLG</sequence>
<comment type="caution">
    <text evidence="2">The sequence shown here is derived from an EMBL/GenBank/DDBJ whole genome shotgun (WGS) entry which is preliminary data.</text>
</comment>
<accession>A0A5B0NIX3</accession>
<feature type="compositionally biased region" description="Low complexity" evidence="1">
    <location>
        <begin position="69"/>
        <end position="80"/>
    </location>
</feature>